<dbReference type="InterPro" id="IPR051669">
    <property type="entry name" value="Immune_Mod/Transcr_Coactivator"/>
</dbReference>
<dbReference type="GO" id="GO:0016592">
    <property type="term" value="C:mediator complex"/>
    <property type="evidence" value="ECO:0007669"/>
    <property type="project" value="TreeGrafter"/>
</dbReference>
<keyword evidence="2 10" id="KW-0812">Transmembrane</keyword>
<dbReference type="InterPro" id="IPR007110">
    <property type="entry name" value="Ig-like_dom"/>
</dbReference>
<evidence type="ECO:0000259" key="12">
    <source>
        <dbReference type="PROSITE" id="PS50835"/>
    </source>
</evidence>
<evidence type="ECO:0000313" key="14">
    <source>
        <dbReference type="Proteomes" id="UP000694540"/>
    </source>
</evidence>
<proteinExistence type="inferred from homology"/>
<dbReference type="InterPro" id="IPR013106">
    <property type="entry name" value="Ig_V-set"/>
</dbReference>
<feature type="chain" id="PRO_5034357414" description="Ig-like domain-containing protein" evidence="11">
    <location>
        <begin position="27"/>
        <end position="268"/>
    </location>
</feature>
<reference evidence="13" key="1">
    <citation type="submission" date="2025-08" db="UniProtKB">
        <authorList>
            <consortium name="Ensembl"/>
        </authorList>
    </citation>
    <scope>IDENTIFICATION</scope>
</reference>
<evidence type="ECO:0000256" key="4">
    <source>
        <dbReference type="ARBA" id="ARBA00022989"/>
    </source>
</evidence>
<dbReference type="Ensembl" id="ENSCWAT00000009142.1">
    <property type="protein sequence ID" value="ENSCWAP00000008404.1"/>
    <property type="gene ID" value="ENSCWAG00000006481.1"/>
</dbReference>
<keyword evidence="14" id="KW-1185">Reference proteome</keyword>
<evidence type="ECO:0000256" key="1">
    <source>
        <dbReference type="ARBA" id="ARBA00004479"/>
    </source>
</evidence>
<dbReference type="PANTHER" id="PTHR15498">
    <property type="entry name" value="T-CELL IMMUNOGLOBULIN AND MUCIN DOMAIN CONTAINING TIM"/>
    <property type="match status" value="1"/>
</dbReference>
<evidence type="ECO:0000313" key="13">
    <source>
        <dbReference type="Ensembl" id="ENSCWAP00000008404.1"/>
    </source>
</evidence>
<dbReference type="InterPro" id="IPR003599">
    <property type="entry name" value="Ig_sub"/>
</dbReference>
<dbReference type="Proteomes" id="UP000694540">
    <property type="component" value="Unplaced"/>
</dbReference>
<evidence type="ECO:0000256" key="11">
    <source>
        <dbReference type="SAM" id="SignalP"/>
    </source>
</evidence>
<dbReference type="SUPFAM" id="SSF48726">
    <property type="entry name" value="Immunoglobulin"/>
    <property type="match status" value="1"/>
</dbReference>
<evidence type="ECO:0000256" key="2">
    <source>
        <dbReference type="ARBA" id="ARBA00022692"/>
    </source>
</evidence>
<comment type="subcellular location">
    <subcellularLocation>
        <location evidence="1">Membrane</location>
        <topology evidence="1">Single-pass type I membrane protein</topology>
    </subcellularLocation>
</comment>
<keyword evidence="6" id="KW-1015">Disulfide bond</keyword>
<sequence>MSELFSRLTMTHLLTVCFHQLWSLEGVFVVEVGRDAHLPCNYSPATPEDLVPVCWGKGSCPLFACHSLVLSTNGGMLTYQTSSRYLLRNVSKGDVTLTIKKVTLADSGTYCCRVQFPGLMNDQKTNLELVIKPGEWASADLLSEWDSPVDHMTETQTLETLYGKDQTEMSTLANELQDVDVTTRTSLSIGVGVSAGLAFILISGALILKFSSVHFLVTLANLPPLGLPNTEVEGMHSEAKIYIVEENVYEMEDPYEYEYCDITDGQQS</sequence>
<evidence type="ECO:0000256" key="5">
    <source>
        <dbReference type="ARBA" id="ARBA00023136"/>
    </source>
</evidence>
<feature type="domain" description="Ig-like" evidence="12">
    <location>
        <begin position="33"/>
        <end position="128"/>
    </location>
</feature>
<dbReference type="GeneTree" id="ENSGT00940000154444"/>
<evidence type="ECO:0000256" key="7">
    <source>
        <dbReference type="ARBA" id="ARBA00023180"/>
    </source>
</evidence>
<dbReference type="Gene3D" id="2.60.40.10">
    <property type="entry name" value="Immunoglobulins"/>
    <property type="match status" value="1"/>
</dbReference>
<evidence type="ECO:0000256" key="8">
    <source>
        <dbReference type="ARBA" id="ARBA00023319"/>
    </source>
</evidence>
<dbReference type="Pfam" id="PF07686">
    <property type="entry name" value="V-set"/>
    <property type="match status" value="1"/>
</dbReference>
<keyword evidence="5 10" id="KW-0472">Membrane</keyword>
<name>A0A8C3YFG4_9CETA</name>
<reference evidence="13" key="2">
    <citation type="submission" date="2025-09" db="UniProtKB">
        <authorList>
            <consortium name="Ensembl"/>
        </authorList>
    </citation>
    <scope>IDENTIFICATION</scope>
</reference>
<keyword evidence="8" id="KW-0393">Immunoglobulin domain</keyword>
<dbReference type="PROSITE" id="PS50835">
    <property type="entry name" value="IG_LIKE"/>
    <property type="match status" value="1"/>
</dbReference>
<dbReference type="GO" id="GO:0006357">
    <property type="term" value="P:regulation of transcription by RNA polymerase II"/>
    <property type="evidence" value="ECO:0007669"/>
    <property type="project" value="TreeGrafter"/>
</dbReference>
<dbReference type="InterPro" id="IPR013783">
    <property type="entry name" value="Ig-like_fold"/>
</dbReference>
<dbReference type="InterPro" id="IPR036179">
    <property type="entry name" value="Ig-like_dom_sf"/>
</dbReference>
<accession>A0A8C3YFG4</accession>
<dbReference type="SMART" id="SM00409">
    <property type="entry name" value="IG"/>
    <property type="match status" value="1"/>
</dbReference>
<keyword evidence="4 10" id="KW-1133">Transmembrane helix</keyword>
<protein>
    <recommendedName>
        <fullName evidence="12">Ig-like domain-containing protein</fullName>
    </recommendedName>
</protein>
<evidence type="ECO:0000256" key="6">
    <source>
        <dbReference type="ARBA" id="ARBA00023157"/>
    </source>
</evidence>
<evidence type="ECO:0000256" key="3">
    <source>
        <dbReference type="ARBA" id="ARBA00022729"/>
    </source>
</evidence>
<comment type="similarity">
    <text evidence="9">Belongs to the immunoglobulin superfamily. TIM family.</text>
</comment>
<dbReference type="GO" id="GO:0016020">
    <property type="term" value="C:membrane"/>
    <property type="evidence" value="ECO:0007669"/>
    <property type="project" value="UniProtKB-SubCell"/>
</dbReference>
<dbReference type="AlphaFoldDB" id="A0A8C3YFG4"/>
<dbReference type="PANTHER" id="PTHR15498:SF73">
    <property type="entry name" value="HEPATITIS A VIRUS CELLULAR RECEPTOR 2"/>
    <property type="match status" value="1"/>
</dbReference>
<evidence type="ECO:0000256" key="9">
    <source>
        <dbReference type="ARBA" id="ARBA00038203"/>
    </source>
</evidence>
<feature type="transmembrane region" description="Helical" evidence="10">
    <location>
        <begin position="187"/>
        <end position="208"/>
    </location>
</feature>
<feature type="signal peptide" evidence="11">
    <location>
        <begin position="1"/>
        <end position="26"/>
    </location>
</feature>
<dbReference type="FunFam" id="2.60.40.10:FF:000774">
    <property type="entry name" value="Hepatitis A virus cellular receptor 1"/>
    <property type="match status" value="1"/>
</dbReference>
<keyword evidence="3 11" id="KW-0732">Signal</keyword>
<evidence type="ECO:0000256" key="10">
    <source>
        <dbReference type="SAM" id="Phobius"/>
    </source>
</evidence>
<keyword evidence="7" id="KW-0325">Glycoprotein</keyword>
<organism evidence="13 14">
    <name type="scientific">Catagonus wagneri</name>
    <name type="common">Chacoan peccary</name>
    <dbReference type="NCBI Taxonomy" id="51154"/>
    <lineage>
        <taxon>Eukaryota</taxon>
        <taxon>Metazoa</taxon>
        <taxon>Chordata</taxon>
        <taxon>Craniata</taxon>
        <taxon>Vertebrata</taxon>
        <taxon>Euteleostomi</taxon>
        <taxon>Mammalia</taxon>
        <taxon>Eutheria</taxon>
        <taxon>Laurasiatheria</taxon>
        <taxon>Artiodactyla</taxon>
        <taxon>Suina</taxon>
        <taxon>Tayassuidae</taxon>
        <taxon>Catagonus</taxon>
    </lineage>
</organism>